<evidence type="ECO:0000256" key="2">
    <source>
        <dbReference type="ARBA" id="ARBA00022573"/>
    </source>
</evidence>
<evidence type="ECO:0000256" key="1">
    <source>
        <dbReference type="ARBA" id="ARBA00004953"/>
    </source>
</evidence>
<reference evidence="8" key="1">
    <citation type="submission" date="2018-10" db="EMBL/GenBank/DDBJ databases">
        <authorList>
            <person name="Peiro R."/>
            <person name="Begona"/>
            <person name="Cbmso G."/>
            <person name="Lopez M."/>
            <person name="Gonzalez S."/>
            <person name="Sacristan E."/>
            <person name="Castillo E."/>
        </authorList>
    </citation>
    <scope>NUCLEOTIDE SEQUENCE [LARGE SCALE GENOMIC DNA]</scope>
</reference>
<dbReference type="NCBIfam" id="TIGR02469">
    <property type="entry name" value="CbiT"/>
    <property type="match status" value="1"/>
</dbReference>
<dbReference type="InterPro" id="IPR014776">
    <property type="entry name" value="4pyrrole_Mease_sub2"/>
</dbReference>
<dbReference type="Gene3D" id="3.30.950.10">
    <property type="entry name" value="Methyltransferase, Cobalt-precorrin-4 Transmethylase, Domain 2"/>
    <property type="match status" value="1"/>
</dbReference>
<dbReference type="GO" id="GO:0032259">
    <property type="term" value="P:methylation"/>
    <property type="evidence" value="ECO:0007669"/>
    <property type="project" value="UniProtKB-KW"/>
</dbReference>
<evidence type="ECO:0000256" key="4">
    <source>
        <dbReference type="ARBA" id="ARBA00022679"/>
    </source>
</evidence>
<dbReference type="PIRSF" id="PIRSF036428">
    <property type="entry name" value="CobL"/>
    <property type="match status" value="1"/>
</dbReference>
<dbReference type="AlphaFoldDB" id="A0A3S5CYB8"/>
<dbReference type="SUPFAM" id="SSF53335">
    <property type="entry name" value="S-adenosyl-L-methionine-dependent methyltransferases"/>
    <property type="match status" value="1"/>
</dbReference>
<dbReference type="GO" id="GO:0009236">
    <property type="term" value="P:cobalamin biosynthetic process"/>
    <property type="evidence" value="ECO:0007669"/>
    <property type="project" value="UniProtKB-UniPathway"/>
</dbReference>
<proteinExistence type="predicted"/>
<dbReference type="Pfam" id="PF01135">
    <property type="entry name" value="PCMT"/>
    <property type="match status" value="1"/>
</dbReference>
<comment type="pathway">
    <text evidence="1">Cofactor biosynthesis; adenosylcobalamin biosynthesis.</text>
</comment>
<dbReference type="Proteomes" id="UP000289200">
    <property type="component" value="Unassembled WGS sequence"/>
</dbReference>
<evidence type="ECO:0000313" key="7">
    <source>
        <dbReference type="EMBL" id="VCU08722.1"/>
    </source>
</evidence>
<dbReference type="InterPro" id="IPR014777">
    <property type="entry name" value="4pyrrole_Mease_sub1"/>
</dbReference>
<sequence length="418" mass="44179">MPTAVSSLPVPEVPVATSRWLAIVGIGEDGLDSLTAAARTLISTAELVVGGERHLALARDLVRGRTLAWPRPLTAAFPEIAAHRGRPVVVLATGDPFNYGVGRQLAAVVPPDEILSLPQPSSFSLAASRLCWSLPDLTAVTLHGRPLESIVRHLQPGARILALSWDQTTPEKLAALLVARRMGDSRISVLEALGGPRERVRHTTAESFDLVGIDPLNLIGLDVVAAPDAAVVPLAPGLDDALFEHDGQLTKRDIRAVTLAALAPRQGELLWDVGLGAGSVAIEWLLRHPAMRAVGIEARPDRAARAARNAAFLGTPDLHIVEGQAPAALADLPAPDAVFVGGGFSDEGVFEAVWTALKPGGRLVVNAVALETEARLFALHAKHGGELVRVQIARAEPVGTMTGWRSAMPVTQWRAVKP</sequence>
<keyword evidence="5" id="KW-0949">S-adenosyl-L-methionine</keyword>
<dbReference type="InterPro" id="IPR006365">
    <property type="entry name" value="Cbl_synth_CobL"/>
</dbReference>
<evidence type="ECO:0000256" key="3">
    <source>
        <dbReference type="ARBA" id="ARBA00022603"/>
    </source>
</evidence>
<dbReference type="PANTHER" id="PTHR43182:SF1">
    <property type="entry name" value="COBALT-PRECORRIN-7 C(5)-METHYLTRANSFERASE"/>
    <property type="match status" value="1"/>
</dbReference>
<name>A0A3S5CYB8_9BRAD</name>
<dbReference type="NCBIfam" id="TIGR02467">
    <property type="entry name" value="CbiE"/>
    <property type="match status" value="1"/>
</dbReference>
<keyword evidence="8" id="KW-1185">Reference proteome</keyword>
<feature type="domain" description="Tetrapyrrole methylase" evidence="6">
    <location>
        <begin position="21"/>
        <end position="207"/>
    </location>
</feature>
<organism evidence="7 8">
    <name type="scientific">Rhodoplanes serenus</name>
    <dbReference type="NCBI Taxonomy" id="200615"/>
    <lineage>
        <taxon>Bacteria</taxon>
        <taxon>Pseudomonadati</taxon>
        <taxon>Pseudomonadota</taxon>
        <taxon>Alphaproteobacteria</taxon>
        <taxon>Hyphomicrobiales</taxon>
        <taxon>Nitrobacteraceae</taxon>
        <taxon>Rhodoplanes</taxon>
    </lineage>
</organism>
<dbReference type="InterPro" id="IPR012818">
    <property type="entry name" value="CbiE"/>
</dbReference>
<dbReference type="UniPathway" id="UPA00148"/>
<dbReference type="InterPro" id="IPR000878">
    <property type="entry name" value="4pyrrol_Mease"/>
</dbReference>
<protein>
    <submittedName>
        <fullName evidence="7">Precorrin-6Y C(5,15)-methyltransferase [decarboxylating]</fullName>
    </submittedName>
</protein>
<evidence type="ECO:0000313" key="8">
    <source>
        <dbReference type="Proteomes" id="UP000289200"/>
    </source>
</evidence>
<accession>A0A3S5CYB8</accession>
<dbReference type="PANTHER" id="PTHR43182">
    <property type="entry name" value="COBALT-PRECORRIN-6B C(15)-METHYLTRANSFERASE (DECARBOXYLATING)"/>
    <property type="match status" value="1"/>
</dbReference>
<dbReference type="InterPro" id="IPR035996">
    <property type="entry name" value="4pyrrol_Methylase_sf"/>
</dbReference>
<dbReference type="SUPFAM" id="SSF53790">
    <property type="entry name" value="Tetrapyrrole methylase"/>
    <property type="match status" value="1"/>
</dbReference>
<keyword evidence="4" id="KW-0808">Transferase</keyword>
<dbReference type="CDD" id="cd11644">
    <property type="entry name" value="Precorrin-6Y-MT"/>
    <property type="match status" value="1"/>
</dbReference>
<dbReference type="OrthoDB" id="9787825at2"/>
<dbReference type="InterPro" id="IPR050714">
    <property type="entry name" value="Cobalamin_biosynth_MTase"/>
</dbReference>
<keyword evidence="2" id="KW-0169">Cobalamin biosynthesis</keyword>
<comment type="caution">
    <text evidence="7">The sequence shown here is derived from an EMBL/GenBank/DDBJ whole genome shotgun (WGS) entry which is preliminary data.</text>
</comment>
<dbReference type="Pfam" id="PF00590">
    <property type="entry name" value="TP_methylase"/>
    <property type="match status" value="1"/>
</dbReference>
<evidence type="ECO:0000259" key="6">
    <source>
        <dbReference type="Pfam" id="PF00590"/>
    </source>
</evidence>
<dbReference type="Gene3D" id="3.40.50.150">
    <property type="entry name" value="Vaccinia Virus protein VP39"/>
    <property type="match status" value="1"/>
</dbReference>
<dbReference type="InterPro" id="IPR014008">
    <property type="entry name" value="Cbl_synth_MTase_CbiT"/>
</dbReference>
<evidence type="ECO:0000256" key="5">
    <source>
        <dbReference type="ARBA" id="ARBA00022691"/>
    </source>
</evidence>
<dbReference type="EMBL" id="UWOC01000134">
    <property type="protein sequence ID" value="VCU08722.1"/>
    <property type="molecule type" value="Genomic_DNA"/>
</dbReference>
<dbReference type="GO" id="GO:0008276">
    <property type="term" value="F:protein methyltransferase activity"/>
    <property type="evidence" value="ECO:0007669"/>
    <property type="project" value="InterPro"/>
</dbReference>
<dbReference type="Gene3D" id="3.40.1010.10">
    <property type="entry name" value="Cobalt-precorrin-4 Transmethylase, Domain 1"/>
    <property type="match status" value="1"/>
</dbReference>
<gene>
    <name evidence="7" type="primary">cobL</name>
    <name evidence="7" type="ORF">RHODGE_RHODGE_01886</name>
</gene>
<dbReference type="RefSeq" id="WP_129608767.1">
    <property type="nucleotide sequence ID" value="NZ_UWOC01000134.1"/>
</dbReference>
<dbReference type="InterPro" id="IPR029063">
    <property type="entry name" value="SAM-dependent_MTases_sf"/>
</dbReference>
<keyword evidence="3" id="KW-0489">Methyltransferase</keyword>